<feature type="compositionally biased region" description="Low complexity" evidence="1">
    <location>
        <begin position="117"/>
        <end position="126"/>
    </location>
</feature>
<evidence type="ECO:0000313" key="2">
    <source>
        <dbReference type="EMBL" id="GLI71510.1"/>
    </source>
</evidence>
<proteinExistence type="predicted"/>
<evidence type="ECO:0000313" key="3">
    <source>
        <dbReference type="Proteomes" id="UP001165090"/>
    </source>
</evidence>
<comment type="caution">
    <text evidence="2">The sequence shown here is derived from an EMBL/GenBank/DDBJ whole genome shotgun (WGS) entry which is preliminary data.</text>
</comment>
<evidence type="ECO:0000256" key="1">
    <source>
        <dbReference type="SAM" id="MobiDB-lite"/>
    </source>
</evidence>
<feature type="compositionally biased region" description="Polar residues" evidence="1">
    <location>
        <begin position="181"/>
        <end position="195"/>
    </location>
</feature>
<name>A0ABQ5SPQ7_9CHLO</name>
<gene>
    <name evidence="2" type="ORF">VaNZ11_016733</name>
</gene>
<dbReference type="Proteomes" id="UP001165090">
    <property type="component" value="Unassembled WGS sequence"/>
</dbReference>
<feature type="region of interest" description="Disordered" evidence="1">
    <location>
        <begin position="177"/>
        <end position="228"/>
    </location>
</feature>
<feature type="region of interest" description="Disordered" evidence="1">
    <location>
        <begin position="116"/>
        <end position="160"/>
    </location>
</feature>
<organism evidence="2 3">
    <name type="scientific">Volvox africanus</name>
    <dbReference type="NCBI Taxonomy" id="51714"/>
    <lineage>
        <taxon>Eukaryota</taxon>
        <taxon>Viridiplantae</taxon>
        <taxon>Chlorophyta</taxon>
        <taxon>core chlorophytes</taxon>
        <taxon>Chlorophyceae</taxon>
        <taxon>CS clade</taxon>
        <taxon>Chlamydomonadales</taxon>
        <taxon>Volvocaceae</taxon>
        <taxon>Volvox</taxon>
    </lineage>
</organism>
<accession>A0ABQ5SPQ7</accession>
<reference evidence="2 3" key="1">
    <citation type="journal article" date="2023" name="IScience">
        <title>Expanded male sex-determining region conserved during the evolution of homothallism in the green alga Volvox.</title>
        <authorList>
            <person name="Yamamoto K."/>
            <person name="Matsuzaki R."/>
            <person name="Mahakham W."/>
            <person name="Heman W."/>
            <person name="Sekimoto H."/>
            <person name="Kawachi M."/>
            <person name="Minakuchi Y."/>
            <person name="Toyoda A."/>
            <person name="Nozaki H."/>
        </authorList>
    </citation>
    <scope>NUCLEOTIDE SEQUENCE [LARGE SCALE GENOMIC DNA]</scope>
    <source>
        <strain evidence="2 3">NIES-4468</strain>
    </source>
</reference>
<feature type="compositionally biased region" description="Low complexity" evidence="1">
    <location>
        <begin position="138"/>
        <end position="152"/>
    </location>
</feature>
<dbReference type="EMBL" id="BSDZ01000114">
    <property type="protein sequence ID" value="GLI71510.1"/>
    <property type="molecule type" value="Genomic_DNA"/>
</dbReference>
<keyword evidence="3" id="KW-1185">Reference proteome</keyword>
<sequence>MPATVSIPVATPSINVHLTVPTMDGQLCNTTETPYNIKLAEYILRLSPSPPSPGTGPIATILIGVDYLGTLPVLDGAEDNPERIFQNLKCSPITIVGQTSEDGKCPPQRQVQLKLMPIYSPSPIRSPSDKSDTYAPRSSSCGSCISSQSSSSTGTGPVANSSNSMFEAALSSPLPLPISKISCTQEDGPNQSNRDNGGPEVEPPHIGGISESDGLRTGYHMRPLGRRPSLPLLSNIDGHLPLEYEALMEADMDDLLARDLIHWTPEQLVEDALERALKSVKTASGQVRARSKAAVVPQTPGKQPLAAARAVEAGKASGGRKPRRHKRSLMKRLVWSLFGACSGCSVNAL</sequence>
<protein>
    <submittedName>
        <fullName evidence="2">Uncharacterized protein</fullName>
    </submittedName>
</protein>